<dbReference type="InterPro" id="IPR006162">
    <property type="entry name" value="Ppantetheine_attach_site"/>
</dbReference>
<dbReference type="InterPro" id="IPR020845">
    <property type="entry name" value="AMP-binding_CS"/>
</dbReference>
<dbReference type="SUPFAM" id="SSF52777">
    <property type="entry name" value="CoA-dependent acyltransferases"/>
    <property type="match status" value="6"/>
</dbReference>
<dbReference type="GO" id="GO:0008610">
    <property type="term" value="P:lipid biosynthetic process"/>
    <property type="evidence" value="ECO:0007669"/>
    <property type="project" value="InterPro"/>
</dbReference>
<dbReference type="PROSITE" id="PS00455">
    <property type="entry name" value="AMP_BINDING"/>
    <property type="match status" value="4"/>
</dbReference>
<dbReference type="Gene3D" id="1.10.1200.10">
    <property type="entry name" value="ACP-like"/>
    <property type="match status" value="2"/>
</dbReference>
<dbReference type="SMART" id="SM00823">
    <property type="entry name" value="PKS_PP"/>
    <property type="match status" value="4"/>
</dbReference>
<dbReference type="Gene3D" id="3.40.50.980">
    <property type="match status" value="4"/>
</dbReference>
<dbReference type="Proteomes" id="UP000663929">
    <property type="component" value="Chromosome"/>
</dbReference>
<dbReference type="GO" id="GO:0043041">
    <property type="term" value="P:amino acid activation for nonribosomal peptide biosynthetic process"/>
    <property type="evidence" value="ECO:0007669"/>
    <property type="project" value="TreeGrafter"/>
</dbReference>
<sequence length="3873" mass="425897">MSHPSFHAAECTSLVDILRRRAEHQTDALAYRFLRDREEDRAETLTYGALDRRARAIAAMLADRHRPGDRIVLLYPPGLDYIAAFLGCFYANMVAVPLYPPRGNHHLHRLLGVLENCGATFALTTTKTKQRIERFLAKTEGFPRWTLATTEHIDLTLADLWRPPRREPDDLAFLQYTSGSTGKPKGVMISHANLLANERAIGEAFASRPDDICTNWLPMYHDMGLIGTVLHPLYMGYPSILSSPTHFIQDPIGWLEAITRYGATVAGAPNFAYALCAERITPERLAGLDLGRWSVAFNGAEPVRAANLAAFAKAFAPVGFDAKAFLPCYGMAEATLFISGVGREECYGTCTISQERLEQGQATEPDADEPSFTLVDCGVPRPDHRVAIHDPGDGRALPDGQVGEIWFSGASVAMGYWNDQPLTERTFMAEPDGWRTVRTGDLGFLRGGRLYVTGRLKDLIIIRGRNIYPQDVEQAVEACDPPLRQNGSAAFSVFADGDERLVIAVEVARTAARGLDAKALVEKIRALVAARFEIQTYAVLLLRQGGLPKTSSGKVQRHAACQGYLRGDLALLHSDRLQWPAESVAIPEIDVDALVKADGPTRLSEVRPFVHAVATSLLACAPDSFAPTTPLLHQGLDSLTAIHLQHRLQSDLRLRLPLAMLLGGASAEALAEHCVRELGALAPVDDRPEATDQPSRFPLTDNQRALWFLTKLAPHNRAYHLCYAFSLTAEYDLGALRATFQALAARHPSLRTRVTEIDDAPWAEVVPCDAFDVTLVPAGHLGDDSLQAAVAEAARRPFDLTEELPFRVTLFTCAQPHDVLLVGFHHLAADFQSMSVLLKELPLIYAAKRQGRRLPQSLETAHYADFVAHRQTWLASPAHGDTLEFWSRRLAGEVPVLKLPEDRPRPSRTGLVGRAQTFTLTPALTARLRALAQARETTMNTTLMAAFQALLHLYSGESSIWIGTPCADRPEPRFFDLVGYCVNTLVLRAHFGPNTSFGDLLDEARVELQSALAHRDLPFPRLVEHLGQSRHAGRSPLFQALFLLHKADHLGPLAPALFGRAGEEAVLGDLRLAPLPLDLGGAQFDVSLIMVDDGVSLSGQWITNSEIYSETTADRLRNSFLRFLEVVLDQLDRPLAALNLAELEPPPSAPVRFLPTSACRRFEEQVARTPDAVAITSGEESRTYDEVNRAANRLARSLRAAGVGPEVPVGLFFPRGIDLCIGLIAIWKAGGAYVPLDPAYPRERLAYTWNHARLSIILAHGSLADALADFPGSALYADAMTWEPDDTDLGLPCDGDRLAHIIYTSGSTGNPKGVAIRQGAVSQLLDWTHATFSPADLAGVLASTSICFDLSVFELFAPLTCGGQVIVVPNALALDQAPARDRVTTINTVPSAMGVLTQLDAIPSTTRVVNLAGEALHASLVREVHQQWHGDETARVFNLYGPSEDTTYSTWSLIEPDGTTPDIGVPLPGTQALILNEHLNPVPPGAVGELYLAGSGLARGYYRQPGLTAARFLPNPAPCVPGELMYRTGDLVRLLPDGKLAYLGRRDHQVKLRGFRIELGEIEIALTRNPQVDLAAVVVQEPQSGNPRLVAFVTVHAEEASEGDVATRLRDELSRSLPAHMVPALISVVSEMPLTPNGKIDRRALPSLDPGEVGDQGKVAPRNPLERHLVEIWQACLGVSRLGIHDNFFESGGHSLLATRVMARVNRELAIQATVADLFRFPTVAAFAEIFTQAEPPQAAPKATVQPFEGPAEADHPVTYQQRYLWLWERMSRVGTTYSMPFCLEIEGPLDEAALTSALREVHARHDLLRTVFFERDGEPRQRVDAAASLSWEVRDLRELPLSDRRAAAERAALDFAAVPFDLERGPLLRLRLCRIDATNHLLVVNLHHLIADAWSLSVLLAELRRLYPPYAGGEAAPSVRPSLQYSDYARWQRGRTSEWQASVAWWEAHLAGVPEVLELPSDRPRPAERSNRGATFSFAVEPPLARRIHELGRAAGATDFMVLQAAFAVLLAHYSRQSDVTIGFPASRRTAPELEALIGFFVNTLVLRFDLTDAPRFRDLVARTRTRVLDALAHGDVPFGQLVERLAPGRNLSHTPLFQVMFSWHDKPLEKFEMDALTLTPSALARDTAKFDLLLEMRGDADGLEGALEYSTDLFDEATVARMMHHFVVLLDHLVQEPDIPVDRVSLLTSREREKLARGLAKPLPAAPSALNAAQWIAAQAARDPEAPALIVGTRCWCRRELNQAVNRLAHRLIRHGLGPESRVAVFHERDEDLVIAMLAVLAAGGAYVPLDPNYPANRIAFSLEDAQVDLVLSQQTLRDRLPPTDAEIWCLDAMREELSDQPTHPPARWADGEALSHLIYTSGSTGRPKAVAIRNAAVTALLSWMGEAYDEDELRVVLASTSICFDLSVFELFGTLAHGGTVVLAENALHLPELPARDRITLINTVPSAMRELTRLAAIPASVVTVNLAGEPLSRSLVDAIFAGSSVGRVLNLYGPSEDTTYSTWCAVPYPAEASPTIGSPLPGTRALVLDRHMNLVPVGVPGELYLGGAGLSRGYLGRPAATAGSFLPDPFTSQPGARLYRTGDLVRRLPSGEFAFLGRADHQVKIRGFRIEPSEVQVVLDRHGSVRESLVLVNKDDPENPRLVAYAVAEGDSSSAMSELQSYLKAELPAHMVPSGWVILDRFPLTPNGKIDRSALPKPQSAGSETVGREPATPTEVALAHMWCEVLHLETIDVDADFFALGGHSLLATRLVSRIRETMGRELALRVLFQHPTIARLARVVDAAAASAPVDVIVPVPRDGRLGLSLAEERLWILDRLSPGDPTYNMASAFRMRGPLDVDLFRDAIEATVARHETLRTSYHQDGSGKPYRRIHPALTIPLTRTFVDTVDEGLLQTELAALAAETFASFDLEKAPLVRVHLVRLAEEHHVLFFCMHHIVGDGWSISVFMREVGEHYRAASRNQRPDLPELAVQYVDYAQWQRDVLGGPRSDEREAFWRNRLEGAPLELPLPTDYRRREFDKHRAARVTWSLDEAETGRVHDFAQRIGATPFMILLGVYGVLLSRLSGQDTVLVGTPVAGRGRAEIEPLIGFFVNSCVLRLDVDRTRSFLALMERVRTETLAAFEHSDLTFERLIELIQPDRDPTRTPIFQAFLNVLEAPMAVDGIPGIAIEELPDFVPTYANFDLTLYVREREGRMTFKLVYNSGLFGTDRMEIFAEQFRRWLVDSVRQPECLVGDLRTITPSSALRLPNPGDPIAKSWPGPIHERLTHMVRNLGDAPLIRDHRGAIGYTVFEARCNQLAHLLHARGVAKGRGVAIYAYRSAALPWAILATFKSGGHYFILDPAYPEPRLREIVTAVRPDFVLHLEEAGPMPASLAEDLRAVPRLTLRDPREPEANLDDLPSVPPAVEIDAEDTALIGFTSGSTGKPKGIRALHGCLTPFLDAQAETYGWGPSDRFSMLSALAHDPLQRDLFTPLWVGAQISIPHPDRMGEPGQPVSWMAEEGVTVANLTPAMVRLLVQQARQVRLPDLRQCFTIGETLTRQTVSSLREVAPDVRVVNLYGTTETSRAFAYYEVPEAATDELPEEIPLGCGREGAQVLVLDADLRPVGVGEVGEIYVRSPFLTAGYLDDPAATAERFLVNPFGSDEADRMYRTGDWGSYDAAGQIHFRGRRDGQIQVRGFRVELAEIEAKIAAFGVAQAVVRPRRSAPDQLVAYLVGVDDPQALRAHLSARLPGFMVPAAFVALAALPLTPAGKLDERALPEPEMVAQRAYVAPRNEVEHEVCEIWREVLDVDRVGIHDDFFELGGHSLMASQVTARIEGAMGVQISLAQLFQRRTVEALAEQVQRLVWARDLAAVPAGSEPGEEERDSFEF</sequence>
<dbReference type="FunFam" id="1.10.1200.10:FF:000016">
    <property type="entry name" value="Non-ribosomal peptide synthase"/>
    <property type="match status" value="1"/>
</dbReference>
<dbReference type="GO" id="GO:0006631">
    <property type="term" value="P:fatty acid metabolic process"/>
    <property type="evidence" value="ECO:0007669"/>
    <property type="project" value="UniProtKB-KW"/>
</dbReference>
<dbReference type="Gene3D" id="3.40.50.12780">
    <property type="entry name" value="N-terminal domain of ligase-like"/>
    <property type="match status" value="2"/>
</dbReference>
<dbReference type="InterPro" id="IPR040097">
    <property type="entry name" value="FAAL/FAAC"/>
</dbReference>
<feature type="domain" description="Carrier" evidence="8">
    <location>
        <begin position="1660"/>
        <end position="1735"/>
    </location>
</feature>
<comment type="similarity">
    <text evidence="2">Belongs to the ATP-dependent AMP-binding enzyme family.</text>
</comment>
<dbReference type="Gene3D" id="2.30.38.10">
    <property type="entry name" value="Luciferase, Domain 3"/>
    <property type="match status" value="2"/>
</dbReference>
<dbReference type="Pfam" id="PF00550">
    <property type="entry name" value="PP-binding"/>
    <property type="match status" value="4"/>
</dbReference>
<dbReference type="InterPro" id="IPR029058">
    <property type="entry name" value="AB_hydrolase_fold"/>
</dbReference>
<feature type="domain" description="Carrier" evidence="8">
    <location>
        <begin position="2713"/>
        <end position="2788"/>
    </location>
</feature>
<keyword evidence="5" id="KW-0276">Fatty acid metabolism</keyword>
<evidence type="ECO:0000313" key="10">
    <source>
        <dbReference type="Proteomes" id="UP000663929"/>
    </source>
</evidence>
<feature type="domain" description="Carrier" evidence="8">
    <location>
        <begin position="3774"/>
        <end position="3849"/>
    </location>
</feature>
<dbReference type="PANTHER" id="PTHR45527">
    <property type="entry name" value="NONRIBOSOMAL PEPTIDE SYNTHETASE"/>
    <property type="match status" value="1"/>
</dbReference>
<dbReference type="Gene3D" id="3.30.559.30">
    <property type="entry name" value="Nonribosomal peptide synthetase, condensation domain"/>
    <property type="match status" value="3"/>
</dbReference>
<proteinExistence type="inferred from homology"/>
<gene>
    <name evidence="9" type="ORF">J3U87_22480</name>
</gene>
<dbReference type="InterPro" id="IPR000873">
    <property type="entry name" value="AMP-dep_synth/lig_dom"/>
</dbReference>
<accession>A0A8A4TEH1</accession>
<dbReference type="FunFam" id="3.40.50.12780:FF:000013">
    <property type="entry name" value="Long-chain-fatty-acid--AMP ligase FadD32"/>
    <property type="match status" value="1"/>
</dbReference>
<dbReference type="KEGG" id="scor:J3U87_22480"/>
<dbReference type="Pfam" id="PF13193">
    <property type="entry name" value="AMP-binding_C"/>
    <property type="match status" value="2"/>
</dbReference>
<comment type="cofactor">
    <cofactor evidence="1">
        <name>pantetheine 4'-phosphate</name>
        <dbReference type="ChEBI" id="CHEBI:47942"/>
    </cofactor>
</comment>
<dbReference type="Gene3D" id="3.30.300.30">
    <property type="match status" value="4"/>
</dbReference>
<evidence type="ECO:0000256" key="1">
    <source>
        <dbReference type="ARBA" id="ARBA00001957"/>
    </source>
</evidence>
<dbReference type="InterPro" id="IPR020806">
    <property type="entry name" value="PKS_PP-bd"/>
</dbReference>
<dbReference type="EMBL" id="CP071793">
    <property type="protein sequence ID" value="QTD48356.1"/>
    <property type="molecule type" value="Genomic_DNA"/>
</dbReference>
<dbReference type="InterPro" id="IPR001242">
    <property type="entry name" value="Condensation_dom"/>
</dbReference>
<evidence type="ECO:0000256" key="6">
    <source>
        <dbReference type="ARBA" id="ARBA00023098"/>
    </source>
</evidence>
<feature type="region of interest" description="Disordered" evidence="7">
    <location>
        <begin position="2693"/>
        <end position="2714"/>
    </location>
</feature>
<keyword evidence="6" id="KW-0443">Lipid metabolism</keyword>
<dbReference type="SUPFAM" id="SSF47336">
    <property type="entry name" value="ACP-like"/>
    <property type="match status" value="4"/>
</dbReference>
<dbReference type="GO" id="GO:0005829">
    <property type="term" value="C:cytosol"/>
    <property type="evidence" value="ECO:0007669"/>
    <property type="project" value="TreeGrafter"/>
</dbReference>
<dbReference type="CDD" id="cd19531">
    <property type="entry name" value="LCL_NRPS-like"/>
    <property type="match status" value="3"/>
</dbReference>
<dbReference type="GO" id="GO:0072330">
    <property type="term" value="P:monocarboxylic acid biosynthetic process"/>
    <property type="evidence" value="ECO:0007669"/>
    <property type="project" value="UniProtKB-ARBA"/>
</dbReference>
<dbReference type="InterPro" id="IPR010071">
    <property type="entry name" value="AA_adenyl_dom"/>
</dbReference>
<dbReference type="PROSITE" id="PS50075">
    <property type="entry name" value="CARRIER"/>
    <property type="match status" value="3"/>
</dbReference>
<name>A0A8A4TEH1_SULCO</name>
<dbReference type="Pfam" id="PF00668">
    <property type="entry name" value="Condensation"/>
    <property type="match status" value="3"/>
</dbReference>
<keyword evidence="4" id="KW-0597">Phosphoprotein</keyword>
<dbReference type="FunFam" id="1.10.1200.10:FF:000005">
    <property type="entry name" value="Nonribosomal peptide synthetase 1"/>
    <property type="match status" value="2"/>
</dbReference>
<dbReference type="InterPro" id="IPR036736">
    <property type="entry name" value="ACP-like_sf"/>
</dbReference>
<dbReference type="InterPro" id="IPR025110">
    <property type="entry name" value="AMP-bd_C"/>
</dbReference>
<evidence type="ECO:0000313" key="9">
    <source>
        <dbReference type="EMBL" id="QTD48356.1"/>
    </source>
</evidence>
<dbReference type="GO" id="GO:0071766">
    <property type="term" value="P:Actinobacterium-type cell wall biogenesis"/>
    <property type="evidence" value="ECO:0007669"/>
    <property type="project" value="UniProtKB-ARBA"/>
</dbReference>
<dbReference type="CDD" id="cd05930">
    <property type="entry name" value="A_NRPS"/>
    <property type="match status" value="1"/>
</dbReference>
<evidence type="ECO:0000256" key="2">
    <source>
        <dbReference type="ARBA" id="ARBA00006432"/>
    </source>
</evidence>
<keyword evidence="3" id="KW-0596">Phosphopantetheine</keyword>
<dbReference type="CDD" id="cd05931">
    <property type="entry name" value="FAAL"/>
    <property type="match status" value="1"/>
</dbReference>
<evidence type="ECO:0000256" key="7">
    <source>
        <dbReference type="SAM" id="MobiDB-lite"/>
    </source>
</evidence>
<dbReference type="FunFam" id="3.30.300.30:FF:000010">
    <property type="entry name" value="Enterobactin synthetase component F"/>
    <property type="match status" value="2"/>
</dbReference>
<dbReference type="GO" id="GO:0031177">
    <property type="term" value="F:phosphopantetheine binding"/>
    <property type="evidence" value="ECO:0007669"/>
    <property type="project" value="InterPro"/>
</dbReference>
<dbReference type="InterPro" id="IPR009081">
    <property type="entry name" value="PP-bd_ACP"/>
</dbReference>
<keyword evidence="10" id="KW-1185">Reference proteome</keyword>
<dbReference type="Pfam" id="PF00501">
    <property type="entry name" value="AMP-binding"/>
    <property type="match status" value="4"/>
</dbReference>
<dbReference type="InterPro" id="IPR042099">
    <property type="entry name" value="ANL_N_sf"/>
</dbReference>
<dbReference type="RefSeq" id="WP_237378010.1">
    <property type="nucleotide sequence ID" value="NZ_CP071793.1"/>
</dbReference>
<reference evidence="9" key="1">
    <citation type="submission" date="2021-03" db="EMBL/GenBank/DDBJ databases">
        <title>Acanthopleuribacteraceae sp. M133.</title>
        <authorList>
            <person name="Wang G."/>
        </authorList>
    </citation>
    <scope>NUCLEOTIDE SEQUENCE</scope>
    <source>
        <strain evidence="9">M133</strain>
    </source>
</reference>
<dbReference type="Gene3D" id="3.40.50.1820">
    <property type="entry name" value="alpha/beta hydrolase"/>
    <property type="match status" value="2"/>
</dbReference>
<dbReference type="SUPFAM" id="SSF56801">
    <property type="entry name" value="Acetyl-CoA synthetase-like"/>
    <property type="match status" value="4"/>
</dbReference>
<evidence type="ECO:0000256" key="4">
    <source>
        <dbReference type="ARBA" id="ARBA00022553"/>
    </source>
</evidence>
<dbReference type="InterPro" id="IPR045851">
    <property type="entry name" value="AMP-bd_C_sf"/>
</dbReference>
<evidence type="ECO:0000256" key="3">
    <source>
        <dbReference type="ARBA" id="ARBA00022450"/>
    </source>
</evidence>
<dbReference type="Pfam" id="PF23024">
    <property type="entry name" value="AMP-dom_DIP2-like"/>
    <property type="match status" value="1"/>
</dbReference>
<dbReference type="PROSITE" id="PS00012">
    <property type="entry name" value="PHOSPHOPANTETHEINE"/>
    <property type="match status" value="1"/>
</dbReference>
<dbReference type="Gene3D" id="3.30.559.10">
    <property type="entry name" value="Chloramphenicol acetyltransferase-like domain"/>
    <property type="match status" value="3"/>
</dbReference>
<protein>
    <submittedName>
        <fullName evidence="9">Amino acid adenylation domain-containing protein</fullName>
    </submittedName>
</protein>
<dbReference type="NCBIfam" id="TIGR01733">
    <property type="entry name" value="AA-adenyl-dom"/>
    <property type="match status" value="3"/>
</dbReference>
<dbReference type="NCBIfam" id="NF003417">
    <property type="entry name" value="PRK04813.1"/>
    <property type="match status" value="5"/>
</dbReference>
<dbReference type="InterPro" id="IPR023213">
    <property type="entry name" value="CAT-like_dom_sf"/>
</dbReference>
<dbReference type="PANTHER" id="PTHR45527:SF1">
    <property type="entry name" value="FATTY ACID SYNTHASE"/>
    <property type="match status" value="1"/>
</dbReference>
<dbReference type="GO" id="GO:0003824">
    <property type="term" value="F:catalytic activity"/>
    <property type="evidence" value="ECO:0007669"/>
    <property type="project" value="InterPro"/>
</dbReference>
<dbReference type="FunFam" id="3.40.50.980:FF:000001">
    <property type="entry name" value="Non-ribosomal peptide synthetase"/>
    <property type="match status" value="2"/>
</dbReference>
<evidence type="ECO:0000259" key="8">
    <source>
        <dbReference type="PROSITE" id="PS50075"/>
    </source>
</evidence>
<evidence type="ECO:0000256" key="5">
    <source>
        <dbReference type="ARBA" id="ARBA00022832"/>
    </source>
</evidence>
<organism evidence="9 10">
    <name type="scientific">Sulfidibacter corallicola</name>
    <dbReference type="NCBI Taxonomy" id="2818388"/>
    <lineage>
        <taxon>Bacteria</taxon>
        <taxon>Pseudomonadati</taxon>
        <taxon>Acidobacteriota</taxon>
        <taxon>Holophagae</taxon>
        <taxon>Acanthopleuribacterales</taxon>
        <taxon>Acanthopleuribacteraceae</taxon>
        <taxon>Sulfidibacter</taxon>
    </lineage>
</organism>
<dbReference type="GO" id="GO:0044550">
    <property type="term" value="P:secondary metabolite biosynthetic process"/>
    <property type="evidence" value="ECO:0007669"/>
    <property type="project" value="TreeGrafter"/>
</dbReference>